<accession>A0A1F6BKX8</accession>
<evidence type="ECO:0000313" key="2">
    <source>
        <dbReference type="Proteomes" id="UP000176273"/>
    </source>
</evidence>
<dbReference type="Gene3D" id="2.60.120.10">
    <property type="entry name" value="Jelly Rolls"/>
    <property type="match status" value="1"/>
</dbReference>
<organism evidence="1 2">
    <name type="scientific">Candidatus Jorgensenbacteria bacterium GWA1_54_12</name>
    <dbReference type="NCBI Taxonomy" id="1798468"/>
    <lineage>
        <taxon>Bacteria</taxon>
        <taxon>Candidatus Joergenseniibacteriota</taxon>
    </lineage>
</organism>
<name>A0A1F6BKX8_9BACT</name>
<evidence type="ECO:0000313" key="1">
    <source>
        <dbReference type="EMBL" id="OGG37518.1"/>
    </source>
</evidence>
<dbReference type="Proteomes" id="UP000176273">
    <property type="component" value="Unassembled WGS sequence"/>
</dbReference>
<proteinExistence type="predicted"/>
<comment type="caution">
    <text evidence="1">The sequence shown here is derived from an EMBL/GenBank/DDBJ whole genome shotgun (WGS) entry which is preliminary data.</text>
</comment>
<protein>
    <recommendedName>
        <fullName evidence="3">Cupin type-1 domain-containing protein</fullName>
    </recommendedName>
</protein>
<dbReference type="AlphaFoldDB" id="A0A1F6BKX8"/>
<dbReference type="EMBL" id="MFKH01000010">
    <property type="protein sequence ID" value="OGG37518.1"/>
    <property type="molecule type" value="Genomic_DNA"/>
</dbReference>
<reference evidence="1 2" key="1">
    <citation type="journal article" date="2016" name="Nat. Commun.">
        <title>Thousands of microbial genomes shed light on interconnected biogeochemical processes in an aquifer system.</title>
        <authorList>
            <person name="Anantharaman K."/>
            <person name="Brown C.T."/>
            <person name="Hug L.A."/>
            <person name="Sharon I."/>
            <person name="Castelle C.J."/>
            <person name="Probst A.J."/>
            <person name="Thomas B.C."/>
            <person name="Singh A."/>
            <person name="Wilkins M.J."/>
            <person name="Karaoz U."/>
            <person name="Brodie E.L."/>
            <person name="Williams K.H."/>
            <person name="Hubbard S.S."/>
            <person name="Banfield J.F."/>
        </authorList>
    </citation>
    <scope>NUCLEOTIDE SEQUENCE [LARGE SCALE GENOMIC DNA]</scope>
</reference>
<gene>
    <name evidence="1" type="ORF">A2110_02960</name>
</gene>
<dbReference type="STRING" id="1798468.A2110_02960"/>
<dbReference type="SUPFAM" id="SSF51182">
    <property type="entry name" value="RmlC-like cupins"/>
    <property type="match status" value="1"/>
</dbReference>
<sequence>MNKTEKSKITFFKADISTHEDNRRRIFGIVLPAEINFAARGVKTINFSRSGVVVGNHYHTIESGRIEVYIGIGAPGVELFNFAYRDGGEIKERIIFNGDSCFIPPGCTHSFKVLSENASLWGFSNLEGYDPAHDEKDVILT</sequence>
<evidence type="ECO:0008006" key="3">
    <source>
        <dbReference type="Google" id="ProtNLM"/>
    </source>
</evidence>
<dbReference type="InterPro" id="IPR011051">
    <property type="entry name" value="RmlC_Cupin_sf"/>
</dbReference>
<dbReference type="InterPro" id="IPR014710">
    <property type="entry name" value="RmlC-like_jellyroll"/>
</dbReference>